<dbReference type="EMBL" id="LT670817">
    <property type="protein sequence ID" value="SHH11236.1"/>
    <property type="molecule type" value="Genomic_DNA"/>
</dbReference>
<evidence type="ECO:0000313" key="13">
    <source>
        <dbReference type="EMBL" id="SHH11236.1"/>
    </source>
</evidence>
<accession>A0A1M5QBH7</accession>
<dbReference type="GO" id="GO:0016740">
    <property type="term" value="F:transferase activity"/>
    <property type="evidence" value="ECO:0007669"/>
    <property type="project" value="UniProtKB-KW"/>
</dbReference>
<proteinExistence type="inferred from homology"/>
<evidence type="ECO:0000256" key="10">
    <source>
        <dbReference type="ARBA" id="ARBA00033171"/>
    </source>
</evidence>
<protein>
    <recommendedName>
        <fullName evidence="10">Thiamine pyrimidine synthase</fullName>
    </recommendedName>
</protein>
<evidence type="ECO:0000256" key="5">
    <source>
        <dbReference type="ARBA" id="ARBA00022679"/>
    </source>
</evidence>
<dbReference type="GO" id="GO:0009228">
    <property type="term" value="P:thiamine biosynthetic process"/>
    <property type="evidence" value="ECO:0007669"/>
    <property type="project" value="UniProtKB-KW"/>
</dbReference>
<comment type="pathway">
    <text evidence="2">Cofactor biosynthesis; thiamine diphosphate biosynthesis.</text>
</comment>
<reference evidence="13 14" key="1">
    <citation type="submission" date="2016-11" db="EMBL/GenBank/DDBJ databases">
        <authorList>
            <person name="Jaros S."/>
            <person name="Januszkiewicz K."/>
            <person name="Wedrychowicz H."/>
        </authorList>
    </citation>
    <scope>NUCLEOTIDE SEQUENCE [LARGE SCALE GENOMIC DNA]</scope>
    <source>
        <strain evidence="13 14">GAS138</strain>
    </source>
</reference>
<keyword evidence="5" id="KW-0808">Transferase</keyword>
<comment type="similarity">
    <text evidence="3">Belongs to the NMT1/THI5 family.</text>
</comment>
<dbReference type="Gene3D" id="3.40.190.10">
    <property type="entry name" value="Periplasmic binding protein-like II"/>
    <property type="match status" value="2"/>
</dbReference>
<dbReference type="PROSITE" id="PS51318">
    <property type="entry name" value="TAT"/>
    <property type="match status" value="1"/>
</dbReference>
<comment type="subunit">
    <text evidence="4">Homodimer.</text>
</comment>
<feature type="domain" description="SsuA/THI5-like" evidence="12">
    <location>
        <begin position="44"/>
        <end position="249"/>
    </location>
</feature>
<evidence type="ECO:0000256" key="1">
    <source>
        <dbReference type="ARBA" id="ARBA00003469"/>
    </source>
</evidence>
<keyword evidence="8" id="KW-0784">Thiamine biosynthesis</keyword>
<keyword evidence="6" id="KW-0479">Metal-binding</keyword>
<evidence type="ECO:0000256" key="6">
    <source>
        <dbReference type="ARBA" id="ARBA00022723"/>
    </source>
</evidence>
<name>A0A1M5QBH7_9BRAD</name>
<organism evidence="13 14">
    <name type="scientific">Bradyrhizobium erythrophlei</name>
    <dbReference type="NCBI Taxonomy" id="1437360"/>
    <lineage>
        <taxon>Bacteria</taxon>
        <taxon>Pseudomonadati</taxon>
        <taxon>Pseudomonadota</taxon>
        <taxon>Alphaproteobacteria</taxon>
        <taxon>Hyphomicrobiales</taxon>
        <taxon>Nitrobacteraceae</taxon>
        <taxon>Bradyrhizobium</taxon>
    </lineage>
</organism>
<keyword evidence="7" id="KW-0663">Pyridoxal phosphate</keyword>
<evidence type="ECO:0000256" key="7">
    <source>
        <dbReference type="ARBA" id="ARBA00022898"/>
    </source>
</evidence>
<evidence type="ECO:0000256" key="9">
    <source>
        <dbReference type="ARBA" id="ARBA00023004"/>
    </source>
</evidence>
<evidence type="ECO:0000256" key="2">
    <source>
        <dbReference type="ARBA" id="ARBA00004948"/>
    </source>
</evidence>
<comment type="function">
    <text evidence="1">Responsible for the formation of the pyrimidine heterocycle in the thiamine biosynthesis pathway. Catalyzes the formation of hydroxymethylpyrimidine phosphate (HMP-P) from histidine and pyridoxal phosphate (PLP). The protein uses PLP and the active site histidine to form HMP-P, generating an inactive enzyme. The enzyme can only undergo a single turnover, which suggests it is a suicide enzyme.</text>
</comment>
<evidence type="ECO:0000256" key="4">
    <source>
        <dbReference type="ARBA" id="ARBA00011738"/>
    </source>
</evidence>
<keyword evidence="9" id="KW-0408">Iron</keyword>
<evidence type="ECO:0000313" key="14">
    <source>
        <dbReference type="Proteomes" id="UP000189796"/>
    </source>
</evidence>
<sequence>MDLNRRKVVQWGAAGLVGAAFPAPALAQSREKLRFLFDFSPWGYHAATHLAAQKGWFNDAGLDVEFLDGRGSAYSIQVTASGQADIASAQLGPMAIARENKLPLTSIAGWVRKTDLAVLVPADSPISTVADLKGKKISCFSSSPWLPYIDPFLRAGKLSRDDVSITMVAPDALVSVYVAGTVDAVMTTAPFGLPLLTASKPSKPILAADYGIAFPSYGLVALEETVKNKASALSAFAKVQQKAWIYTYDGHTDEAVDAIIAMRPDVRLNRANLKGQLEAYRAFFDSKRTAGRPYGLQAKEDWDDALTLMEAAKVVKPGWKAEQYFTNALLEG</sequence>
<evidence type="ECO:0000256" key="3">
    <source>
        <dbReference type="ARBA" id="ARBA00009406"/>
    </source>
</evidence>
<dbReference type="Proteomes" id="UP000189796">
    <property type="component" value="Chromosome I"/>
</dbReference>
<dbReference type="SUPFAM" id="SSF53850">
    <property type="entry name" value="Periplasmic binding protein-like II"/>
    <property type="match status" value="1"/>
</dbReference>
<dbReference type="InterPro" id="IPR015168">
    <property type="entry name" value="SsuA/THI5"/>
</dbReference>
<evidence type="ECO:0000256" key="11">
    <source>
        <dbReference type="ARBA" id="ARBA00048179"/>
    </source>
</evidence>
<evidence type="ECO:0000259" key="12">
    <source>
        <dbReference type="Pfam" id="PF09084"/>
    </source>
</evidence>
<dbReference type="GO" id="GO:0046872">
    <property type="term" value="F:metal ion binding"/>
    <property type="evidence" value="ECO:0007669"/>
    <property type="project" value="UniProtKB-KW"/>
</dbReference>
<evidence type="ECO:0000256" key="8">
    <source>
        <dbReference type="ARBA" id="ARBA00022977"/>
    </source>
</evidence>
<dbReference type="RefSeq" id="WP_079602673.1">
    <property type="nucleotide sequence ID" value="NZ_LT670817.1"/>
</dbReference>
<dbReference type="PANTHER" id="PTHR31528:SF1">
    <property type="entry name" value="4-AMINO-5-HYDROXYMETHYL-2-METHYLPYRIMIDINE PHOSPHATE SYNTHASE THI11-RELATED"/>
    <property type="match status" value="1"/>
</dbReference>
<dbReference type="PANTHER" id="PTHR31528">
    <property type="entry name" value="4-AMINO-5-HYDROXYMETHYL-2-METHYLPYRIMIDINE PHOSPHATE SYNTHASE THI11-RELATED"/>
    <property type="match status" value="1"/>
</dbReference>
<dbReference type="InterPro" id="IPR006311">
    <property type="entry name" value="TAT_signal"/>
</dbReference>
<gene>
    <name evidence="13" type="ORF">SAMN05443248_3723</name>
</gene>
<comment type="catalytic activity">
    <reaction evidence="11">
        <text>N(6)-(pyridoxal phosphate)-L-lysyl-[4-amino-5-hydroxymethyl-2-methylpyrimidine phosphate synthase] + L-histidyl-[4-amino-5-hydroxymethyl-2-methylpyrimidine phosphate synthase] + 2 Fe(3+) + 4 H2O = L-lysyl-[4-amino-5-hydroxymethyl-2-methylpyrimidine phosphate synthase] + (2S)-2-amino-5-hydroxy-4-oxopentanoyl-[4-amino-5-hydroxymethyl-2-methylpyrimidine phosphate synthase] + 4-amino-2-methyl-5-(phosphooxymethyl)pyrimidine + 3-oxopropanoate + 2 Fe(2+) + 2 H(+)</text>
        <dbReference type="Rhea" id="RHEA:65756"/>
        <dbReference type="Rhea" id="RHEA-COMP:16892"/>
        <dbReference type="Rhea" id="RHEA-COMP:16893"/>
        <dbReference type="Rhea" id="RHEA-COMP:16894"/>
        <dbReference type="Rhea" id="RHEA-COMP:16895"/>
        <dbReference type="ChEBI" id="CHEBI:15377"/>
        <dbReference type="ChEBI" id="CHEBI:15378"/>
        <dbReference type="ChEBI" id="CHEBI:29033"/>
        <dbReference type="ChEBI" id="CHEBI:29034"/>
        <dbReference type="ChEBI" id="CHEBI:29969"/>
        <dbReference type="ChEBI" id="CHEBI:29979"/>
        <dbReference type="ChEBI" id="CHEBI:33190"/>
        <dbReference type="ChEBI" id="CHEBI:58354"/>
        <dbReference type="ChEBI" id="CHEBI:143915"/>
        <dbReference type="ChEBI" id="CHEBI:157692"/>
    </reaction>
    <physiologicalReaction direction="left-to-right" evidence="11">
        <dbReference type="Rhea" id="RHEA:65757"/>
    </physiologicalReaction>
</comment>
<dbReference type="Pfam" id="PF09084">
    <property type="entry name" value="NMT1"/>
    <property type="match status" value="1"/>
</dbReference>
<dbReference type="InterPro" id="IPR027939">
    <property type="entry name" value="NMT1/THI5"/>
</dbReference>
<dbReference type="AlphaFoldDB" id="A0A1M5QBH7"/>